<evidence type="ECO:0000313" key="2">
    <source>
        <dbReference type="Proteomes" id="UP001056120"/>
    </source>
</evidence>
<organism evidence="1 2">
    <name type="scientific">Smallanthus sonchifolius</name>
    <dbReference type="NCBI Taxonomy" id="185202"/>
    <lineage>
        <taxon>Eukaryota</taxon>
        <taxon>Viridiplantae</taxon>
        <taxon>Streptophyta</taxon>
        <taxon>Embryophyta</taxon>
        <taxon>Tracheophyta</taxon>
        <taxon>Spermatophyta</taxon>
        <taxon>Magnoliopsida</taxon>
        <taxon>eudicotyledons</taxon>
        <taxon>Gunneridae</taxon>
        <taxon>Pentapetalae</taxon>
        <taxon>asterids</taxon>
        <taxon>campanulids</taxon>
        <taxon>Asterales</taxon>
        <taxon>Asteraceae</taxon>
        <taxon>Asteroideae</taxon>
        <taxon>Heliantheae alliance</taxon>
        <taxon>Millerieae</taxon>
        <taxon>Smallanthus</taxon>
    </lineage>
</organism>
<protein>
    <submittedName>
        <fullName evidence="1">Uncharacterized protein</fullName>
    </submittedName>
</protein>
<name>A0ACB9DFW8_9ASTR</name>
<accession>A0ACB9DFW8</accession>
<evidence type="ECO:0000313" key="1">
    <source>
        <dbReference type="EMBL" id="KAI3745378.1"/>
    </source>
</evidence>
<reference evidence="1 2" key="2">
    <citation type="journal article" date="2022" name="Mol. Ecol. Resour.">
        <title>The genomes of chicory, endive, great burdock and yacon provide insights into Asteraceae paleo-polyploidization history and plant inulin production.</title>
        <authorList>
            <person name="Fan W."/>
            <person name="Wang S."/>
            <person name="Wang H."/>
            <person name="Wang A."/>
            <person name="Jiang F."/>
            <person name="Liu H."/>
            <person name="Zhao H."/>
            <person name="Xu D."/>
            <person name="Zhang Y."/>
        </authorList>
    </citation>
    <scope>NUCLEOTIDE SEQUENCE [LARGE SCALE GENOMIC DNA]</scope>
    <source>
        <strain evidence="2">cv. Yunnan</strain>
        <tissue evidence="1">Leaves</tissue>
    </source>
</reference>
<dbReference type="EMBL" id="CM042036">
    <property type="protein sequence ID" value="KAI3745378.1"/>
    <property type="molecule type" value="Genomic_DNA"/>
</dbReference>
<dbReference type="Proteomes" id="UP001056120">
    <property type="component" value="Linkage Group LG19"/>
</dbReference>
<comment type="caution">
    <text evidence="1">The sequence shown here is derived from an EMBL/GenBank/DDBJ whole genome shotgun (WGS) entry which is preliminary data.</text>
</comment>
<sequence>MHRNEVHKGILYNCTTWMRAGQLVWSSFLYNCTRRFCTVVQLGSASLHSCTTIHGDFVQLYNLDQLADQLGPVQPYRMILYSCTNPSSARFLLFLL</sequence>
<proteinExistence type="predicted"/>
<keyword evidence="2" id="KW-1185">Reference proteome</keyword>
<reference evidence="2" key="1">
    <citation type="journal article" date="2022" name="Mol. Ecol. Resour.">
        <title>The genomes of chicory, endive, great burdock and yacon provide insights into Asteraceae palaeo-polyploidization history and plant inulin production.</title>
        <authorList>
            <person name="Fan W."/>
            <person name="Wang S."/>
            <person name="Wang H."/>
            <person name="Wang A."/>
            <person name="Jiang F."/>
            <person name="Liu H."/>
            <person name="Zhao H."/>
            <person name="Xu D."/>
            <person name="Zhang Y."/>
        </authorList>
    </citation>
    <scope>NUCLEOTIDE SEQUENCE [LARGE SCALE GENOMIC DNA]</scope>
    <source>
        <strain evidence="2">cv. Yunnan</strain>
    </source>
</reference>
<gene>
    <name evidence="1" type="ORF">L1987_58489</name>
</gene>